<gene>
    <name evidence="3" type="ORF">E0Z10_g901</name>
</gene>
<comment type="caution">
    <text evidence="3">The sequence shown here is derived from an EMBL/GenBank/DDBJ whole genome shotgun (WGS) entry which is preliminary data.</text>
</comment>
<dbReference type="OrthoDB" id="5421041at2759"/>
<evidence type="ECO:0008006" key="5">
    <source>
        <dbReference type="Google" id="ProtNLM"/>
    </source>
</evidence>
<reference evidence="3 4" key="1">
    <citation type="submission" date="2019-03" db="EMBL/GenBank/DDBJ databases">
        <title>Draft genome sequence of Xylaria hypoxylon DSM 108379, a ubiquitous saprotrophic-parasitic fungi on hardwood.</title>
        <authorList>
            <person name="Buettner E."/>
            <person name="Leonhardt S."/>
            <person name="Gebauer A.M."/>
            <person name="Liers C."/>
            <person name="Hofrichter M."/>
            <person name="Kellner H."/>
        </authorList>
    </citation>
    <scope>NUCLEOTIDE SEQUENCE [LARGE SCALE GENOMIC DNA]</scope>
    <source>
        <strain evidence="3 4">DSM 108379</strain>
    </source>
</reference>
<protein>
    <recommendedName>
        <fullName evidence="5">MEI5 protein</fullName>
    </recommendedName>
</protein>
<evidence type="ECO:0000256" key="1">
    <source>
        <dbReference type="SAM" id="Coils"/>
    </source>
</evidence>
<feature type="region of interest" description="Disordered" evidence="2">
    <location>
        <begin position="410"/>
        <end position="456"/>
    </location>
</feature>
<dbReference type="Proteomes" id="UP000297716">
    <property type="component" value="Unassembled WGS sequence"/>
</dbReference>
<dbReference type="AlphaFoldDB" id="A0A4Z0YUM9"/>
<evidence type="ECO:0000313" key="4">
    <source>
        <dbReference type="Proteomes" id="UP000297716"/>
    </source>
</evidence>
<keyword evidence="4" id="KW-1185">Reference proteome</keyword>
<organism evidence="3 4">
    <name type="scientific">Xylaria hypoxylon</name>
    <dbReference type="NCBI Taxonomy" id="37992"/>
    <lineage>
        <taxon>Eukaryota</taxon>
        <taxon>Fungi</taxon>
        <taxon>Dikarya</taxon>
        <taxon>Ascomycota</taxon>
        <taxon>Pezizomycotina</taxon>
        <taxon>Sordariomycetes</taxon>
        <taxon>Xylariomycetidae</taxon>
        <taxon>Xylariales</taxon>
        <taxon>Xylariaceae</taxon>
        <taxon>Xylaria</taxon>
    </lineage>
</organism>
<feature type="coiled-coil region" evidence="1">
    <location>
        <begin position="33"/>
        <end position="67"/>
    </location>
</feature>
<evidence type="ECO:0000256" key="2">
    <source>
        <dbReference type="SAM" id="MobiDB-lite"/>
    </source>
</evidence>
<proteinExistence type="predicted"/>
<dbReference type="EMBL" id="SKBN01000009">
    <property type="protein sequence ID" value="TGJ87784.1"/>
    <property type="molecule type" value="Genomic_DNA"/>
</dbReference>
<feature type="compositionally biased region" description="Basic and acidic residues" evidence="2">
    <location>
        <begin position="410"/>
        <end position="420"/>
    </location>
</feature>
<sequence length="456" mass="50566">MTVTQKLQSRSLGDSLLSLYHFIRDGNTDSAFLNIAIAQSKEAKAKADELVNQIDGAKKTISEKDQKLEKDASIITSLKGNIDGLDQEVKTRDDVIKKQMEQQAKDSACIKELQGDLGKTRTELDVTSNELKEIQGLSCEVVDGSKEFVLTEIDKIYGYAMRVALKYFTEDLPEEILADTQVFDEIRDLIAPIPLPASNSISAKKVRVAAFLRSLGSQLAHQIFLPFYMSHGGNQNPSAGIDAITLLLSNLSETDPKRELHLRSVLLAISPEEQMRLANQKADGIADDICTNLGDLVSIGQQSNCFRDVQTLCRLAVKSWDTLRPLKEKIEPFMETDEDTEKYWLPAELDVGSMNKKPQANGTQNGLGSKPSLHSLKSAKKVILVWPGFSYGSDVLKQGFMLLDSQVERAKEEAKEEAKQSKRGFRAMQRAGANSPVQSQRRSMLRKSKAFPRGAD</sequence>
<evidence type="ECO:0000313" key="3">
    <source>
        <dbReference type="EMBL" id="TGJ87784.1"/>
    </source>
</evidence>
<keyword evidence="1" id="KW-0175">Coiled coil</keyword>
<accession>A0A4Z0YUM9</accession>
<name>A0A4Z0YUM9_9PEZI</name>